<evidence type="ECO:0000313" key="1">
    <source>
        <dbReference type="EMBL" id="JAD42897.1"/>
    </source>
</evidence>
<name>A0A0A9A781_ARUDO</name>
<accession>A0A0A9A781</accession>
<organism evidence="1">
    <name type="scientific">Arundo donax</name>
    <name type="common">Giant reed</name>
    <name type="synonym">Donax arundinaceus</name>
    <dbReference type="NCBI Taxonomy" id="35708"/>
    <lineage>
        <taxon>Eukaryota</taxon>
        <taxon>Viridiplantae</taxon>
        <taxon>Streptophyta</taxon>
        <taxon>Embryophyta</taxon>
        <taxon>Tracheophyta</taxon>
        <taxon>Spermatophyta</taxon>
        <taxon>Magnoliopsida</taxon>
        <taxon>Liliopsida</taxon>
        <taxon>Poales</taxon>
        <taxon>Poaceae</taxon>
        <taxon>PACMAD clade</taxon>
        <taxon>Arundinoideae</taxon>
        <taxon>Arundineae</taxon>
        <taxon>Arundo</taxon>
    </lineage>
</organism>
<dbReference type="EMBL" id="GBRH01254998">
    <property type="protein sequence ID" value="JAD42897.1"/>
    <property type="molecule type" value="Transcribed_RNA"/>
</dbReference>
<protein>
    <submittedName>
        <fullName evidence="1">Uncharacterized protein</fullName>
    </submittedName>
</protein>
<sequence>MVRGRWIDEARRLLTVDCLLKMTVKKGVLHVQLSNRPGTGSGDAQNSSNSRWFDHRAEGLVIVDAVLLGEAADHPARLMASKSTIGVVLMLEDPLSGNDVGASGPRDKAPGAIVDQCLVLVSHGRPPVGVRQPTAVIRRNWRRSRSRQVPV</sequence>
<reference evidence="1" key="1">
    <citation type="submission" date="2014-09" db="EMBL/GenBank/DDBJ databases">
        <authorList>
            <person name="Magalhaes I.L.F."/>
            <person name="Oliveira U."/>
            <person name="Santos F.R."/>
            <person name="Vidigal T.H.D.A."/>
            <person name="Brescovit A.D."/>
            <person name="Santos A.J."/>
        </authorList>
    </citation>
    <scope>NUCLEOTIDE SEQUENCE</scope>
    <source>
        <tissue evidence="1">Shoot tissue taken approximately 20 cm above the soil surface</tissue>
    </source>
</reference>
<proteinExistence type="predicted"/>
<dbReference type="AlphaFoldDB" id="A0A0A9A781"/>
<reference evidence="1" key="2">
    <citation type="journal article" date="2015" name="Data Brief">
        <title>Shoot transcriptome of the giant reed, Arundo donax.</title>
        <authorList>
            <person name="Barrero R.A."/>
            <person name="Guerrero F.D."/>
            <person name="Moolhuijzen P."/>
            <person name="Goolsby J.A."/>
            <person name="Tidwell J."/>
            <person name="Bellgard S.E."/>
            <person name="Bellgard M.I."/>
        </authorList>
    </citation>
    <scope>NUCLEOTIDE SEQUENCE</scope>
    <source>
        <tissue evidence="1">Shoot tissue taken approximately 20 cm above the soil surface</tissue>
    </source>
</reference>